<name>A0ABR8XRD5_9BACL</name>
<protein>
    <submittedName>
        <fullName evidence="1">Phosphate-starvation-inducible protein PsiE</fullName>
    </submittedName>
</protein>
<evidence type="ECO:0000313" key="1">
    <source>
        <dbReference type="EMBL" id="MBD8034500.1"/>
    </source>
</evidence>
<reference evidence="1 2" key="1">
    <citation type="submission" date="2020-08" db="EMBL/GenBank/DDBJ databases">
        <title>A Genomic Blueprint of the Chicken Gut Microbiome.</title>
        <authorList>
            <person name="Gilroy R."/>
            <person name="Ravi A."/>
            <person name="Getino M."/>
            <person name="Pursley I."/>
            <person name="Horton D.L."/>
            <person name="Alikhan N.-F."/>
            <person name="Baker D."/>
            <person name="Gharbi K."/>
            <person name="Hall N."/>
            <person name="Watson M."/>
            <person name="Adriaenssens E.M."/>
            <person name="Foster-Nyarko E."/>
            <person name="Jarju S."/>
            <person name="Secka A."/>
            <person name="Antonio M."/>
            <person name="Oren A."/>
            <person name="Chaudhuri R."/>
            <person name="La Ragione R.M."/>
            <person name="Hildebrand F."/>
            <person name="Pallen M.J."/>
        </authorList>
    </citation>
    <scope>NUCLEOTIDE SEQUENCE [LARGE SCALE GENOMIC DNA]</scope>
    <source>
        <strain evidence="1 2">Sa1YVA6</strain>
    </source>
</reference>
<sequence>MAKKVKEYTINPDRVEEALLVQNRMLLELLVQVLDEQLVIERPILHERLANLVELSNHDRELKDTLHGLTQKL</sequence>
<gene>
    <name evidence="1" type="ORF">H9632_15625</name>
</gene>
<accession>A0ABR8XRD5</accession>
<dbReference type="Proteomes" id="UP000600565">
    <property type="component" value="Unassembled WGS sequence"/>
</dbReference>
<dbReference type="RefSeq" id="WP_191704997.1">
    <property type="nucleotide sequence ID" value="NZ_JACSPW010000017.1"/>
</dbReference>
<proteinExistence type="predicted"/>
<evidence type="ECO:0000313" key="2">
    <source>
        <dbReference type="Proteomes" id="UP000600565"/>
    </source>
</evidence>
<organism evidence="1 2">
    <name type="scientific">Solibacillus merdavium</name>
    <dbReference type="NCBI Taxonomy" id="2762218"/>
    <lineage>
        <taxon>Bacteria</taxon>
        <taxon>Bacillati</taxon>
        <taxon>Bacillota</taxon>
        <taxon>Bacilli</taxon>
        <taxon>Bacillales</taxon>
        <taxon>Caryophanaceae</taxon>
        <taxon>Solibacillus</taxon>
    </lineage>
</organism>
<comment type="caution">
    <text evidence="1">The sequence shown here is derived from an EMBL/GenBank/DDBJ whole genome shotgun (WGS) entry which is preliminary data.</text>
</comment>
<dbReference type="EMBL" id="JACSPW010000017">
    <property type="protein sequence ID" value="MBD8034500.1"/>
    <property type="molecule type" value="Genomic_DNA"/>
</dbReference>
<keyword evidence="2" id="KW-1185">Reference proteome</keyword>